<dbReference type="GO" id="GO:0005524">
    <property type="term" value="F:ATP binding"/>
    <property type="evidence" value="ECO:0007669"/>
    <property type="project" value="UniProtKB-UniRule"/>
</dbReference>
<evidence type="ECO:0000313" key="11">
    <source>
        <dbReference type="EMBL" id="TWU25921.1"/>
    </source>
</evidence>
<keyword evidence="5 11" id="KW-0418">Kinase</keyword>
<sequence>MGETAAQKFVELVKRSQLVEEEQLERFLAKLRTENGGKLPEKQEVLATALVEAELLTTWQSEKLLAGKHRGFILGKYKLLSMLGKGGMSSVYLAEHILMRARRAIKVLPKNKVADSTYLDRFRIEARAAAKLDDPNIIHTYDIDEHDGQHYLVMEYVEGQDLHQLVKEKGPLDYLLAADYIAQVARGLSHAHEMGLVHRDIKPANCLLDKNGVVKLLDLGLARLIDDEASLTLDNNENVLGTADYLAPEQALDSHKADSRSDVYSLGCTLYFLLTGHPPFPDGSISERLLKHQVEKAPSILKDRPDAPPILLHICETMMAKKPAERYQTADDVVDRLAEWLADRGRDVGDSGKNLDSKGGVGSDVFRRFAQSINRGSDSGGSSSPEKSAKQLLAPTVEREPEEDIGLAPIEEESEPEESEEFNSAGESTTDDITSAMAETVNDKPRVSLVEEAFELAEKKEKTKPRPRSLPGEIDPLRPPGFSGPRYGPPGWVYALAAVGVLAVLIVGLAIAFSG</sequence>
<dbReference type="InterPro" id="IPR008271">
    <property type="entry name" value="Ser/Thr_kinase_AS"/>
</dbReference>
<comment type="caution">
    <text evidence="11">The sequence shown here is derived from an EMBL/GenBank/DDBJ whole genome shotgun (WGS) entry which is preliminary data.</text>
</comment>
<dbReference type="EMBL" id="SJPS01000004">
    <property type="protein sequence ID" value="TWU25921.1"/>
    <property type="molecule type" value="Genomic_DNA"/>
</dbReference>
<dbReference type="Gene3D" id="1.10.510.10">
    <property type="entry name" value="Transferase(Phosphotransferase) domain 1"/>
    <property type="match status" value="1"/>
</dbReference>
<evidence type="ECO:0000256" key="8">
    <source>
        <dbReference type="SAM" id="MobiDB-lite"/>
    </source>
</evidence>
<feature type="region of interest" description="Disordered" evidence="8">
    <location>
        <begin position="456"/>
        <end position="482"/>
    </location>
</feature>
<dbReference type="SUPFAM" id="SSF56112">
    <property type="entry name" value="Protein kinase-like (PK-like)"/>
    <property type="match status" value="1"/>
</dbReference>
<gene>
    <name evidence="11" type="primary">prkC_8</name>
    <name evidence="11" type="ORF">Pla144_31350</name>
</gene>
<evidence type="ECO:0000256" key="7">
    <source>
        <dbReference type="PROSITE-ProRule" id="PRU10141"/>
    </source>
</evidence>
<keyword evidence="9" id="KW-0472">Membrane</keyword>
<dbReference type="GO" id="GO:0004674">
    <property type="term" value="F:protein serine/threonine kinase activity"/>
    <property type="evidence" value="ECO:0007669"/>
    <property type="project" value="UniProtKB-KW"/>
</dbReference>
<dbReference type="AlphaFoldDB" id="A0A5C6CR66"/>
<organism evidence="11 12">
    <name type="scientific">Bythopirellula polymerisocia</name>
    <dbReference type="NCBI Taxonomy" id="2528003"/>
    <lineage>
        <taxon>Bacteria</taxon>
        <taxon>Pseudomonadati</taxon>
        <taxon>Planctomycetota</taxon>
        <taxon>Planctomycetia</taxon>
        <taxon>Pirellulales</taxon>
        <taxon>Lacipirellulaceae</taxon>
        <taxon>Bythopirellula</taxon>
    </lineage>
</organism>
<dbReference type="InterPro" id="IPR000719">
    <property type="entry name" value="Prot_kinase_dom"/>
</dbReference>
<evidence type="ECO:0000256" key="9">
    <source>
        <dbReference type="SAM" id="Phobius"/>
    </source>
</evidence>
<dbReference type="PROSITE" id="PS00107">
    <property type="entry name" value="PROTEIN_KINASE_ATP"/>
    <property type="match status" value="1"/>
</dbReference>
<dbReference type="PANTHER" id="PTHR43289">
    <property type="entry name" value="MITOGEN-ACTIVATED PROTEIN KINASE KINASE KINASE 20-RELATED"/>
    <property type="match status" value="1"/>
</dbReference>
<feature type="transmembrane region" description="Helical" evidence="9">
    <location>
        <begin position="492"/>
        <end position="513"/>
    </location>
</feature>
<feature type="binding site" evidence="7">
    <location>
        <position position="106"/>
    </location>
    <ligand>
        <name>ATP</name>
        <dbReference type="ChEBI" id="CHEBI:30616"/>
    </ligand>
</feature>
<keyword evidence="4 7" id="KW-0547">Nucleotide-binding</keyword>
<dbReference type="Gene3D" id="3.30.200.20">
    <property type="entry name" value="Phosphorylase Kinase, domain 1"/>
    <property type="match status" value="1"/>
</dbReference>
<evidence type="ECO:0000256" key="6">
    <source>
        <dbReference type="ARBA" id="ARBA00022840"/>
    </source>
</evidence>
<accession>A0A5C6CR66</accession>
<keyword evidence="9" id="KW-1133">Transmembrane helix</keyword>
<keyword evidence="6 7" id="KW-0067">ATP-binding</keyword>
<feature type="compositionally biased region" description="Acidic residues" evidence="8">
    <location>
        <begin position="400"/>
        <end position="421"/>
    </location>
</feature>
<evidence type="ECO:0000256" key="3">
    <source>
        <dbReference type="ARBA" id="ARBA00022679"/>
    </source>
</evidence>
<dbReference type="CDD" id="cd14014">
    <property type="entry name" value="STKc_PknB_like"/>
    <property type="match status" value="1"/>
</dbReference>
<dbReference type="PROSITE" id="PS00108">
    <property type="entry name" value="PROTEIN_KINASE_ST"/>
    <property type="match status" value="1"/>
</dbReference>
<evidence type="ECO:0000256" key="5">
    <source>
        <dbReference type="ARBA" id="ARBA00022777"/>
    </source>
</evidence>
<feature type="region of interest" description="Disordered" evidence="8">
    <location>
        <begin position="373"/>
        <end position="430"/>
    </location>
</feature>
<evidence type="ECO:0000313" key="12">
    <source>
        <dbReference type="Proteomes" id="UP000318437"/>
    </source>
</evidence>
<dbReference type="InterPro" id="IPR011009">
    <property type="entry name" value="Kinase-like_dom_sf"/>
</dbReference>
<keyword evidence="2" id="KW-0723">Serine/threonine-protein kinase</keyword>
<dbReference type="EC" id="2.7.11.1" evidence="1"/>
<evidence type="ECO:0000256" key="4">
    <source>
        <dbReference type="ARBA" id="ARBA00022741"/>
    </source>
</evidence>
<reference evidence="11 12" key="1">
    <citation type="submission" date="2019-02" db="EMBL/GenBank/DDBJ databases">
        <title>Deep-cultivation of Planctomycetes and their phenomic and genomic characterization uncovers novel biology.</title>
        <authorList>
            <person name="Wiegand S."/>
            <person name="Jogler M."/>
            <person name="Boedeker C."/>
            <person name="Pinto D."/>
            <person name="Vollmers J."/>
            <person name="Rivas-Marin E."/>
            <person name="Kohn T."/>
            <person name="Peeters S.H."/>
            <person name="Heuer A."/>
            <person name="Rast P."/>
            <person name="Oberbeckmann S."/>
            <person name="Bunk B."/>
            <person name="Jeske O."/>
            <person name="Meyerdierks A."/>
            <person name="Storesund J.E."/>
            <person name="Kallscheuer N."/>
            <person name="Luecker S."/>
            <person name="Lage O.M."/>
            <person name="Pohl T."/>
            <person name="Merkel B.J."/>
            <person name="Hornburger P."/>
            <person name="Mueller R.-W."/>
            <person name="Bruemmer F."/>
            <person name="Labrenz M."/>
            <person name="Spormann A.M."/>
            <person name="Op Den Camp H."/>
            <person name="Overmann J."/>
            <person name="Amann R."/>
            <person name="Jetten M.S.M."/>
            <person name="Mascher T."/>
            <person name="Medema M.H."/>
            <person name="Devos D.P."/>
            <person name="Kaster A.-K."/>
            <person name="Ovreas L."/>
            <person name="Rohde M."/>
            <person name="Galperin M.Y."/>
            <person name="Jogler C."/>
        </authorList>
    </citation>
    <scope>NUCLEOTIDE SEQUENCE [LARGE SCALE GENOMIC DNA]</scope>
    <source>
        <strain evidence="11 12">Pla144</strain>
    </source>
</reference>
<proteinExistence type="predicted"/>
<keyword evidence="3 11" id="KW-0808">Transferase</keyword>
<keyword evidence="12" id="KW-1185">Reference proteome</keyword>
<dbReference type="Proteomes" id="UP000318437">
    <property type="component" value="Unassembled WGS sequence"/>
</dbReference>
<evidence type="ECO:0000259" key="10">
    <source>
        <dbReference type="PROSITE" id="PS50011"/>
    </source>
</evidence>
<keyword evidence="9" id="KW-0812">Transmembrane</keyword>
<dbReference type="OrthoDB" id="6111975at2"/>
<feature type="domain" description="Protein kinase" evidence="10">
    <location>
        <begin position="77"/>
        <end position="341"/>
    </location>
</feature>
<dbReference type="RefSeq" id="WP_146451479.1">
    <property type="nucleotide sequence ID" value="NZ_SJPS01000004.1"/>
</dbReference>
<name>A0A5C6CR66_9BACT</name>
<evidence type="ECO:0000256" key="2">
    <source>
        <dbReference type="ARBA" id="ARBA00022527"/>
    </source>
</evidence>
<dbReference type="PANTHER" id="PTHR43289:SF6">
    <property type="entry name" value="SERINE_THREONINE-PROTEIN KINASE NEKL-3"/>
    <property type="match status" value="1"/>
</dbReference>
<dbReference type="InterPro" id="IPR017441">
    <property type="entry name" value="Protein_kinase_ATP_BS"/>
</dbReference>
<dbReference type="FunFam" id="1.10.510.10:FF:000021">
    <property type="entry name" value="Serine/threonine protein kinase"/>
    <property type="match status" value="1"/>
</dbReference>
<dbReference type="SMART" id="SM00220">
    <property type="entry name" value="S_TKc"/>
    <property type="match status" value="1"/>
</dbReference>
<evidence type="ECO:0000256" key="1">
    <source>
        <dbReference type="ARBA" id="ARBA00012513"/>
    </source>
</evidence>
<protein>
    <recommendedName>
        <fullName evidence="1">non-specific serine/threonine protein kinase</fullName>
        <ecNumber evidence="1">2.7.11.1</ecNumber>
    </recommendedName>
</protein>
<dbReference type="Pfam" id="PF00069">
    <property type="entry name" value="Pkinase"/>
    <property type="match status" value="1"/>
</dbReference>
<dbReference type="PROSITE" id="PS50011">
    <property type="entry name" value="PROTEIN_KINASE_DOM"/>
    <property type="match status" value="1"/>
</dbReference>